<protein>
    <submittedName>
        <fullName evidence="4">Multidrug transporter</fullName>
    </submittedName>
</protein>
<evidence type="ECO:0000313" key="5">
    <source>
        <dbReference type="Proteomes" id="UP000284731"/>
    </source>
</evidence>
<evidence type="ECO:0000259" key="3">
    <source>
        <dbReference type="Pfam" id="PF00892"/>
    </source>
</evidence>
<dbReference type="InterPro" id="IPR000620">
    <property type="entry name" value="EamA_dom"/>
</dbReference>
<dbReference type="AlphaFoldDB" id="A0A412PIZ6"/>
<dbReference type="SUPFAM" id="SSF103481">
    <property type="entry name" value="Multidrug resistance efflux transporter EmrE"/>
    <property type="match status" value="1"/>
</dbReference>
<dbReference type="Proteomes" id="UP000284731">
    <property type="component" value="Unassembled WGS sequence"/>
</dbReference>
<accession>A0A412PIZ6</accession>
<gene>
    <name evidence="4" type="ORF">DWX20_02545</name>
</gene>
<dbReference type="EMBL" id="QRWX01000001">
    <property type="protein sequence ID" value="RGT58145.1"/>
    <property type="molecule type" value="Genomic_DNA"/>
</dbReference>
<feature type="transmembrane region" description="Helical" evidence="2">
    <location>
        <begin position="55"/>
        <end position="75"/>
    </location>
</feature>
<dbReference type="GO" id="GO:0016020">
    <property type="term" value="C:membrane"/>
    <property type="evidence" value="ECO:0007669"/>
    <property type="project" value="InterPro"/>
</dbReference>
<comment type="similarity">
    <text evidence="1">Belongs to the EamA transporter family.</text>
</comment>
<name>A0A412PIZ6_9FIRM</name>
<feature type="transmembrane region" description="Helical" evidence="2">
    <location>
        <begin position="27"/>
        <end position="48"/>
    </location>
</feature>
<comment type="caution">
    <text evidence="4">The sequence shown here is derived from an EMBL/GenBank/DDBJ whole genome shotgun (WGS) entry which is preliminary data.</text>
</comment>
<feature type="domain" description="EamA" evidence="3">
    <location>
        <begin position="3"/>
        <end position="98"/>
    </location>
</feature>
<proteinExistence type="inferred from homology"/>
<keyword evidence="2" id="KW-0812">Transmembrane</keyword>
<keyword evidence="2" id="KW-0472">Membrane</keyword>
<organism evidence="4 5">
    <name type="scientific">Solobacterium moorei</name>
    <dbReference type="NCBI Taxonomy" id="102148"/>
    <lineage>
        <taxon>Bacteria</taxon>
        <taxon>Bacillati</taxon>
        <taxon>Bacillota</taxon>
        <taxon>Erysipelotrichia</taxon>
        <taxon>Erysipelotrichales</taxon>
        <taxon>Erysipelotrichaceae</taxon>
        <taxon>Solobacterium</taxon>
    </lineage>
</organism>
<dbReference type="Gene3D" id="1.10.3730.20">
    <property type="match status" value="1"/>
</dbReference>
<dbReference type="InterPro" id="IPR037185">
    <property type="entry name" value="EmrE-like"/>
</dbReference>
<evidence type="ECO:0000256" key="2">
    <source>
        <dbReference type="SAM" id="Phobius"/>
    </source>
</evidence>
<keyword evidence="2" id="KW-1133">Transmembrane helix</keyword>
<evidence type="ECO:0000256" key="1">
    <source>
        <dbReference type="ARBA" id="ARBA00007362"/>
    </source>
</evidence>
<dbReference type="Pfam" id="PF00892">
    <property type="entry name" value="EamA"/>
    <property type="match status" value="1"/>
</dbReference>
<feature type="transmembrane region" description="Helical" evidence="2">
    <location>
        <begin position="81"/>
        <end position="99"/>
    </location>
</feature>
<reference evidence="4 5" key="1">
    <citation type="submission" date="2018-08" db="EMBL/GenBank/DDBJ databases">
        <title>A genome reference for cultivated species of the human gut microbiota.</title>
        <authorList>
            <person name="Zou Y."/>
            <person name="Xue W."/>
            <person name="Luo G."/>
        </authorList>
    </citation>
    <scope>NUCLEOTIDE SEQUENCE [LARGE SCALE GENOMIC DNA]</scope>
    <source>
        <strain evidence="4 5">AF18-46</strain>
    </source>
</reference>
<sequence>MTMFGSVASLFLKKASGSNGLINMLKNINLYIGGFLYVSSAVLNIWLLKILDYSVILPLTSLTYIWTMFLSYFILKEKITVKKIVGVCLILIGAIMISIL</sequence>
<evidence type="ECO:0000313" key="4">
    <source>
        <dbReference type="EMBL" id="RGT58145.1"/>
    </source>
</evidence>